<dbReference type="InterPro" id="IPR023415">
    <property type="entry name" value="LDLR_class-A_CS"/>
</dbReference>
<keyword evidence="4 12" id="KW-0690">Ribosome biogenesis</keyword>
<comment type="similarity">
    <text evidence="12">Belongs to the WD repeat BOP1/ERB1 family.</text>
</comment>
<dbReference type="Gene3D" id="2.60.120.290">
    <property type="entry name" value="Spermadhesin, CUB domain"/>
    <property type="match status" value="2"/>
</dbReference>
<comment type="subunit">
    <text evidence="3">Monomer.</text>
</comment>
<comment type="similarity">
    <text evidence="2">Belongs to the NTAQ1 family.</text>
</comment>
<feature type="compositionally biased region" description="Basic and acidic residues" evidence="15">
    <location>
        <begin position="1489"/>
        <end position="1499"/>
    </location>
</feature>
<name>A0A6A4RV67_SCOMX</name>
<dbReference type="Gene3D" id="3.10.620.10">
    <property type="entry name" value="Protein N-terminal glutamine amidohydrolase, alpha beta roll"/>
    <property type="match status" value="1"/>
</dbReference>
<dbReference type="InterPro" id="IPR012953">
    <property type="entry name" value="BOP1_N_dom"/>
</dbReference>
<evidence type="ECO:0000256" key="2">
    <source>
        <dbReference type="ARBA" id="ARBA00008985"/>
    </source>
</evidence>
<feature type="disulfide bond" evidence="13">
    <location>
        <begin position="1251"/>
        <end position="1269"/>
    </location>
</feature>
<keyword evidence="6 14" id="KW-0853">WD repeat</keyword>
<dbReference type="InterPro" id="IPR037132">
    <property type="entry name" value="N_Gln_amidohydro_ab_roll_sf"/>
</dbReference>
<dbReference type="GO" id="GO:0000466">
    <property type="term" value="P:maturation of 5.8S rRNA from tricistronic rRNA transcript (SSU-rRNA, 5.8S rRNA, LSU-rRNA)"/>
    <property type="evidence" value="ECO:0007669"/>
    <property type="project" value="UniProtKB-UniRule"/>
</dbReference>
<dbReference type="GO" id="GO:0043021">
    <property type="term" value="F:ribonucleoprotein complex binding"/>
    <property type="evidence" value="ECO:0007669"/>
    <property type="project" value="UniProtKB-UniRule"/>
</dbReference>
<evidence type="ECO:0000256" key="5">
    <source>
        <dbReference type="ARBA" id="ARBA00022552"/>
    </source>
</evidence>
<dbReference type="Pfam" id="PF00057">
    <property type="entry name" value="Ldl_recept_a"/>
    <property type="match status" value="3"/>
</dbReference>
<gene>
    <name evidence="12" type="primary">BOP1</name>
    <name evidence="17" type="ORF">F2P81_022917</name>
</gene>
<dbReference type="GO" id="GO:0000463">
    <property type="term" value="P:maturation of LSU-rRNA from tricistronic rRNA transcript (SSU-rRNA, 5.8S rRNA, LSU-rRNA)"/>
    <property type="evidence" value="ECO:0007669"/>
    <property type="project" value="UniProtKB-UniRule"/>
</dbReference>
<dbReference type="InterPro" id="IPR000859">
    <property type="entry name" value="CUB_dom"/>
</dbReference>
<dbReference type="InterPro" id="IPR002172">
    <property type="entry name" value="LDrepeatLR_classA_rpt"/>
</dbReference>
<dbReference type="InterPro" id="IPR023128">
    <property type="entry name" value="Prot_N_Gln_amidohydro_ab_roll"/>
</dbReference>
<dbReference type="FunFam" id="4.10.400.10:FF:000063">
    <property type="entry name" value="low-density lipoprotein receptor-related protein 12"/>
    <property type="match status" value="1"/>
</dbReference>
<dbReference type="Gene3D" id="4.10.400.10">
    <property type="entry name" value="Low-density Lipoprotein Receptor"/>
    <property type="match status" value="5"/>
</dbReference>
<feature type="compositionally biased region" description="Acidic residues" evidence="15">
    <location>
        <begin position="49"/>
        <end position="60"/>
    </location>
</feature>
<dbReference type="PROSITE" id="PS50082">
    <property type="entry name" value="WD_REPEATS_2"/>
    <property type="match status" value="1"/>
</dbReference>
<dbReference type="PROSITE" id="PS50294">
    <property type="entry name" value="WD_REPEATS_REGION"/>
    <property type="match status" value="1"/>
</dbReference>
<evidence type="ECO:0000256" key="4">
    <source>
        <dbReference type="ARBA" id="ARBA00022517"/>
    </source>
</evidence>
<comment type="caution">
    <text evidence="13">Lacks conserved residue(s) required for the propagation of feature annotation.</text>
</comment>
<dbReference type="Pfam" id="PF00400">
    <property type="entry name" value="WD40"/>
    <property type="match status" value="1"/>
</dbReference>
<dbReference type="GO" id="GO:0005654">
    <property type="term" value="C:nucleoplasm"/>
    <property type="evidence" value="ECO:0007669"/>
    <property type="project" value="UniProtKB-SubCell"/>
</dbReference>
<dbReference type="Gene3D" id="2.130.10.10">
    <property type="entry name" value="YVTN repeat-like/Quinoprotein amine dehydrogenase"/>
    <property type="match status" value="2"/>
</dbReference>
<feature type="region of interest" description="Disordered" evidence="15">
    <location>
        <begin position="1420"/>
        <end position="1525"/>
    </location>
</feature>
<dbReference type="Pfam" id="PF08145">
    <property type="entry name" value="BOP1NT"/>
    <property type="match status" value="1"/>
</dbReference>
<feature type="compositionally biased region" description="Acidic residues" evidence="15">
    <location>
        <begin position="69"/>
        <end position="92"/>
    </location>
</feature>
<evidence type="ECO:0000256" key="13">
    <source>
        <dbReference type="PROSITE-ProRule" id="PRU00124"/>
    </source>
</evidence>
<feature type="repeat" description="WD" evidence="14">
    <location>
        <begin position="415"/>
        <end position="456"/>
    </location>
</feature>
<dbReference type="Pfam" id="PF09764">
    <property type="entry name" value="Nt_Gln_amidase"/>
    <property type="match status" value="1"/>
</dbReference>
<feature type="compositionally biased region" description="Basic and acidic residues" evidence="15">
    <location>
        <begin position="1566"/>
        <end position="1581"/>
    </location>
</feature>
<evidence type="ECO:0000256" key="15">
    <source>
        <dbReference type="SAM" id="MobiDB-lite"/>
    </source>
</evidence>
<feature type="region of interest" description="Disordered" evidence="15">
    <location>
        <begin position="1"/>
        <end position="138"/>
    </location>
</feature>
<comment type="caution">
    <text evidence="17">The sequence shown here is derived from an EMBL/GenBank/DDBJ whole genome shotgun (WGS) entry which is preliminary data.</text>
</comment>
<dbReference type="PRINTS" id="PR00261">
    <property type="entry name" value="LDLRECEPTOR"/>
</dbReference>
<feature type="disulfide bond" evidence="13">
    <location>
        <begin position="1032"/>
        <end position="1047"/>
    </location>
</feature>
<dbReference type="InterPro" id="IPR036055">
    <property type="entry name" value="LDL_receptor-like_sf"/>
</dbReference>
<evidence type="ECO:0000259" key="16">
    <source>
        <dbReference type="PROSITE" id="PS01180"/>
    </source>
</evidence>
<feature type="compositionally biased region" description="Polar residues" evidence="15">
    <location>
        <begin position="1548"/>
        <end position="1561"/>
    </location>
</feature>
<evidence type="ECO:0000256" key="12">
    <source>
        <dbReference type="HAMAP-Rule" id="MF_03027"/>
    </source>
</evidence>
<dbReference type="FunFam" id="4.10.400.10:FF:000003">
    <property type="entry name" value="Putative low-density lipoprotein receptor-related protein 12"/>
    <property type="match status" value="2"/>
</dbReference>
<dbReference type="EMBL" id="VEVO01000021">
    <property type="protein sequence ID" value="KAF0024115.1"/>
    <property type="molecule type" value="Genomic_DNA"/>
</dbReference>
<dbReference type="SMART" id="SM00192">
    <property type="entry name" value="LDLa"/>
    <property type="match status" value="5"/>
</dbReference>
<feature type="compositionally biased region" description="Polar residues" evidence="15">
    <location>
        <begin position="1"/>
        <end position="13"/>
    </location>
</feature>
<comment type="function">
    <text evidence="12">Component of the PeBoW complex, which is required for maturation of 28S and 5.8S ribosomal RNAs and formation of the 60S ribosome.</text>
</comment>
<keyword evidence="8" id="KW-0378">Hydrolase</keyword>
<evidence type="ECO:0000256" key="10">
    <source>
        <dbReference type="ARBA" id="ARBA00023242"/>
    </source>
</evidence>
<comment type="subunit">
    <text evidence="12">Component of the PeBoW complex, composed of BOP1, PES1 and WDR12. Within the PeBoW complex BOP1 interacts directly with PES1 and WDR12. The PeBoW complex also associates with the 66S pre-ribosome.</text>
</comment>
<dbReference type="SUPFAM" id="SSF57424">
    <property type="entry name" value="LDL receptor-like module"/>
    <property type="match status" value="5"/>
</dbReference>
<evidence type="ECO:0000256" key="6">
    <source>
        <dbReference type="ARBA" id="ARBA00022574"/>
    </source>
</evidence>
<dbReference type="Proteomes" id="UP000438429">
    <property type="component" value="Unassembled WGS sequence"/>
</dbReference>
<dbReference type="InterPro" id="IPR036322">
    <property type="entry name" value="WD40_repeat_dom_sf"/>
</dbReference>
<evidence type="ECO:0000256" key="8">
    <source>
        <dbReference type="ARBA" id="ARBA00022801"/>
    </source>
</evidence>
<comment type="catalytic activity">
    <reaction evidence="11">
        <text>N-terminal L-glutaminyl-[protein] + H2O = N-terminal L-glutamyl-[protein] + NH4(+)</text>
        <dbReference type="Rhea" id="RHEA:50680"/>
        <dbReference type="Rhea" id="RHEA-COMP:12668"/>
        <dbReference type="Rhea" id="RHEA-COMP:12777"/>
        <dbReference type="ChEBI" id="CHEBI:15377"/>
        <dbReference type="ChEBI" id="CHEBI:28938"/>
        <dbReference type="ChEBI" id="CHEBI:64721"/>
        <dbReference type="ChEBI" id="CHEBI:64722"/>
        <dbReference type="EC" id="3.5.1.122"/>
    </reaction>
</comment>
<evidence type="ECO:0000256" key="11">
    <source>
        <dbReference type="ARBA" id="ARBA00048768"/>
    </source>
</evidence>
<proteinExistence type="inferred from homology"/>
<feature type="disulfide bond" evidence="13">
    <location>
        <begin position="1244"/>
        <end position="1256"/>
    </location>
</feature>
<dbReference type="InterPro" id="IPR019775">
    <property type="entry name" value="WD40_repeat_CS"/>
</dbReference>
<feature type="compositionally biased region" description="Low complexity" evidence="15">
    <location>
        <begin position="1593"/>
        <end position="1608"/>
    </location>
</feature>
<feature type="disulfide bond" evidence="13">
    <location>
        <begin position="964"/>
        <end position="976"/>
    </location>
</feature>
<feature type="disulfide bond" evidence="13">
    <location>
        <begin position="1188"/>
        <end position="1203"/>
    </location>
</feature>
<dbReference type="PANTHER" id="PTHR17605:SF0">
    <property type="entry name" value="RIBOSOME BIOGENESIS PROTEIN BOP1"/>
    <property type="match status" value="1"/>
</dbReference>
<dbReference type="InterPro" id="IPR015943">
    <property type="entry name" value="WD40/YVTN_repeat-like_dom_sf"/>
</dbReference>
<dbReference type="PANTHER" id="PTHR17605">
    <property type="entry name" value="RIBOSOME BIOGENESIS PROTEIN BOP1 BLOCK OF PROLIFERATION 1 PROTEIN"/>
    <property type="match status" value="1"/>
</dbReference>
<dbReference type="SUPFAM" id="SSF49854">
    <property type="entry name" value="Spermadhesin, CUB domain"/>
    <property type="match status" value="2"/>
</dbReference>
<keyword evidence="10 12" id="KW-0539">Nucleus</keyword>
<evidence type="ECO:0000313" key="17">
    <source>
        <dbReference type="EMBL" id="KAF0024115.1"/>
    </source>
</evidence>
<dbReference type="GO" id="GO:0030687">
    <property type="term" value="C:preribosome, large subunit precursor"/>
    <property type="evidence" value="ECO:0007669"/>
    <property type="project" value="UniProtKB-UniRule"/>
</dbReference>
<dbReference type="InterPro" id="IPR035914">
    <property type="entry name" value="Sperma_CUB_dom_sf"/>
</dbReference>
<evidence type="ECO:0000256" key="9">
    <source>
        <dbReference type="ARBA" id="ARBA00023157"/>
    </source>
</evidence>
<dbReference type="SMART" id="SM00042">
    <property type="entry name" value="CUB"/>
    <property type="match status" value="2"/>
</dbReference>
<evidence type="ECO:0000256" key="3">
    <source>
        <dbReference type="ARBA" id="ARBA00011245"/>
    </source>
</evidence>
<dbReference type="CDD" id="cd00041">
    <property type="entry name" value="CUB"/>
    <property type="match status" value="2"/>
</dbReference>
<keyword evidence="9 13" id="KW-1015">Disulfide bond</keyword>
<feature type="disulfide bond" evidence="13">
    <location>
        <begin position="971"/>
        <end position="989"/>
    </location>
</feature>
<keyword evidence="7" id="KW-0677">Repeat</keyword>
<dbReference type="FunFam" id="2.60.120.290:FF:000013">
    <property type="entry name" value="Membrane frizzled-related protein"/>
    <property type="match status" value="1"/>
</dbReference>
<accession>A0A6A4RV67</accession>
<dbReference type="SMART" id="SM00320">
    <property type="entry name" value="WD40"/>
    <property type="match status" value="4"/>
</dbReference>
<feature type="domain" description="CUB" evidence="16">
    <location>
        <begin position="848"/>
        <end position="957"/>
    </location>
</feature>
<organism evidence="17 18">
    <name type="scientific">Scophthalmus maximus</name>
    <name type="common">Turbot</name>
    <name type="synonym">Psetta maxima</name>
    <dbReference type="NCBI Taxonomy" id="52904"/>
    <lineage>
        <taxon>Eukaryota</taxon>
        <taxon>Metazoa</taxon>
        <taxon>Chordata</taxon>
        <taxon>Craniata</taxon>
        <taxon>Vertebrata</taxon>
        <taxon>Euteleostomi</taxon>
        <taxon>Actinopterygii</taxon>
        <taxon>Neopterygii</taxon>
        <taxon>Teleostei</taxon>
        <taxon>Neoteleostei</taxon>
        <taxon>Acanthomorphata</taxon>
        <taxon>Carangaria</taxon>
        <taxon>Pleuronectiformes</taxon>
        <taxon>Pleuronectoidei</taxon>
        <taxon>Scophthalmidae</taxon>
        <taxon>Scophthalmus</taxon>
    </lineage>
</organism>
<dbReference type="HAMAP" id="MF_03027">
    <property type="entry name" value="BOP1"/>
    <property type="match status" value="1"/>
</dbReference>
<feature type="compositionally biased region" description="Basic residues" evidence="15">
    <location>
        <begin position="18"/>
        <end position="28"/>
    </location>
</feature>
<dbReference type="PROSITE" id="PS01209">
    <property type="entry name" value="LDLRA_1"/>
    <property type="match status" value="2"/>
</dbReference>
<evidence type="ECO:0000256" key="1">
    <source>
        <dbReference type="ARBA" id="ARBA00002022"/>
    </source>
</evidence>
<dbReference type="CDD" id="cd00112">
    <property type="entry name" value="LDLa"/>
    <property type="match status" value="4"/>
</dbReference>
<dbReference type="Pfam" id="PF00431">
    <property type="entry name" value="CUB"/>
    <property type="match status" value="2"/>
</dbReference>
<sequence>MEESSGNMRSSEPTAAMKKVREKTAKKRSKEEEEEEQIFNFKDKPAGKEEEDEDLSDSEESVFSGLEDSGSDSEEDEKESDDNDDEDDDDVTAVESKQPKQTEEEEEKEEVVGGVTEREEEEKKEDEYEHDSSDEEDIRNTVGNIPMEWYKDFPHIGYNLDGKKIFKPIRNKDELDDFLDKMENPDYWRTVHDKQTGSDIVLSDEQVELVNRLQKGQFGDVNFNEYQPSVEFFSSDVMIHPVTNRPADKRSFIPSLIEKEKVSKLVHAIKMGWIKPRRVEDDTRGRFYDLWAGEDSSILGRHKMHLPAPKIPLPGHQESYNPPPEYLFTEEELALWEQQDASDRKLPFVPVKFSSLRQVPAFSRFIHERFERCLDLYLCPRQRKMRVNVNPEDLIPKLPKPKDLQPFPTTQSLVYRGHSGLVRSISVSPSGQWLASGSDDGSVRFWEVCSSRCMKTVQVGGAVKSVAWNPNPSVCLLAVALESVVLILSPSLADRQVVQSSERLLSGQPEADTSDAAGPVIWSDTEGEELNQGIRLKIQHPKAVHQVAWHAKGDYLASVMPDHSSHLQVLIHQLSRRRSQNPFRKNKGLVQCVSFHPVRPYFFVATQRSVRIYNLVKQEMTKKLQANSKWISSMAVHPGVERVNMKQEDGITPTREYCVYTSCYCEENVWKLCEFVKKERTAPLEQLFVVFISNENRKIPLWKQKSGHGDQPVIWDYHVILLVRGLQSDTLVYDLDSELSFPCSLKVYGAQALRSDRYLRPEYQRKVRVVRADSFLLNFASDRSHMKASDGSWRMPPPPYPPLHTAESHMNLDDFISMDPAMGWGTVFSVDHFLRSYAGNSSSSSTDVAELLRASSGIITSPGWPFQYPARLNCSWNIRARPGDTVTISFQDFDLQGSHRCSSDWMSISSYRSLDGLRVCGSSLPPPYMSSQDHVWIHFHSDDSLTGKGFRLSYITGKPEASSCDVDQFHCSNGKCIPDWWRCNSMDECGDNSDEELCMDSPFSFQPCSMNQFPCLSRYTRIYTCLPHSLRCDGSIDCQDLGDEIDCDVPTCGEWLRNFYGSFSSPNYPDFYPPGSNCTWLIDTGDHRKVILRFTDFKLDGTGYGDYVKVYDGLEEDPRRLLRVLTAFDSRAPVAAVSSSGQLRIHFYADKINAARGFNVTYQVDGFCLPWEVPCGGNWGCYTEQQRCDGYWHCPNGRDELNCSSCQEDEFPCSRNGACYPRSDRCNYQNRCPNGSDEKNCFFCQPGNFHCKNNRCVFESWVCDAQDDCGDGSDEESCPVIVPTRVITAAVIGSLICGLLLVIALGCTCKLYSLRMFERRSFETQLSRVEAELLRREAPPSYGQLIAQGLIPPVEDFPVCSGSQASVLENLRLAVRSQLGFTSLRLPSSSRHSNLWRRLFTFSRSRRSGSLALVSADLEDSAGSGRTGSDLLSPDSDDTDTEGERGRERGVGAVAGPVAPLPQKTPPSTAVEAVLSVTTSASPMTPIPGRDRCRDRPREAPPPSSPITLTTSNPDPECQTDASDLQAPPTSALQRLAQNLHRLARNLTRTSQNQTWTNHSPLRQLETGRRGPEAAERRASRDEEEDVELLIPVSDSDSSSSSSLVSDVQQPLLEPHPSSSTGHGPRHHRGRDGPCEHCGMVHTAQIPEACMEATGKMESSDDELLLLC</sequence>
<evidence type="ECO:0000256" key="14">
    <source>
        <dbReference type="PROSITE-ProRule" id="PRU00221"/>
    </source>
</evidence>
<comment type="function">
    <text evidence="1">Mediates the side-chain deamidation of N-terminal glutamine residues to glutamate, an important step in N-end rule pathway of protein degradation. Conversion of the resulting N-terminal glutamine to glutamate renders the protein susceptible to arginylation, polyubiquitination and degradation as specified by the N-end rule. Does not act on substrates with internal or C-terminal glutamine and does not act on non-glutamine residues in any position. Does not deaminate acetylated N-terminal glutamine. With the exception of proline, all tested second-position residues on substrate peptides do not greatly influence the activity. In contrast, a proline at position 2, virtually abolishes deamidation of N-terminal glutamine.</text>
</comment>
<dbReference type="InterPro" id="IPR028598">
    <property type="entry name" value="BOP1/Erb1"/>
</dbReference>
<comment type="subcellular location">
    <subcellularLocation>
        <location evidence="12">Nucleus</location>
        <location evidence="12">Nucleolus</location>
    </subcellularLocation>
    <subcellularLocation>
        <location evidence="12">Nucleus</location>
        <location evidence="12">Nucleoplasm</location>
    </subcellularLocation>
</comment>
<dbReference type="FunFam" id="3.10.620.10:FF:000001">
    <property type="entry name" value="Blast:Protein N-terminal glutamine amidohydrolase"/>
    <property type="match status" value="1"/>
</dbReference>
<feature type="disulfide bond" evidence="13">
    <location>
        <begin position="983"/>
        <end position="998"/>
    </location>
</feature>
<evidence type="ECO:0000256" key="7">
    <source>
        <dbReference type="ARBA" id="ARBA00022737"/>
    </source>
</evidence>
<feature type="region of interest" description="Disordered" evidence="15">
    <location>
        <begin position="1548"/>
        <end position="1634"/>
    </location>
</feature>
<dbReference type="SUPFAM" id="SSF50978">
    <property type="entry name" value="WD40 repeat-like"/>
    <property type="match status" value="1"/>
</dbReference>
<feature type="disulfide bond" evidence="13">
    <location>
        <begin position="1226"/>
        <end position="1241"/>
    </location>
</feature>
<evidence type="ECO:0000313" key="18">
    <source>
        <dbReference type="Proteomes" id="UP000438429"/>
    </source>
</evidence>
<dbReference type="GO" id="GO:0070773">
    <property type="term" value="F:protein-N-terminal glutamine amidohydrolase activity"/>
    <property type="evidence" value="ECO:0007669"/>
    <property type="project" value="UniProtKB-EC"/>
</dbReference>
<feature type="disulfide bond" evidence="13">
    <location>
        <begin position="1263"/>
        <end position="1278"/>
    </location>
</feature>
<keyword evidence="5 12" id="KW-0698">rRNA processing</keyword>
<dbReference type="GO" id="GO:0070545">
    <property type="term" value="C:PeBoW complex"/>
    <property type="evidence" value="ECO:0007669"/>
    <property type="project" value="TreeGrafter"/>
</dbReference>
<dbReference type="PROSITE" id="PS00678">
    <property type="entry name" value="WD_REPEATS_1"/>
    <property type="match status" value="1"/>
</dbReference>
<dbReference type="PROSITE" id="PS50068">
    <property type="entry name" value="LDLRA_2"/>
    <property type="match status" value="5"/>
</dbReference>
<dbReference type="SMART" id="SM01035">
    <property type="entry name" value="BOP1NT"/>
    <property type="match status" value="1"/>
</dbReference>
<feature type="domain" description="CUB" evidence="16">
    <location>
        <begin position="1052"/>
        <end position="1165"/>
    </location>
</feature>
<reference evidence="17 18" key="1">
    <citation type="submission" date="2019-06" db="EMBL/GenBank/DDBJ databases">
        <title>Draft genomes of female and male turbot (Scophthalmus maximus).</title>
        <authorList>
            <person name="Xu H."/>
            <person name="Xu X.-W."/>
            <person name="Shao C."/>
            <person name="Chen S."/>
        </authorList>
    </citation>
    <scope>NUCLEOTIDE SEQUENCE [LARGE SCALE GENOMIC DNA]</scope>
    <source>
        <strain evidence="17">Ysfricsl-2016a</strain>
        <tissue evidence="17">Blood</tissue>
    </source>
</reference>
<dbReference type="InterPro" id="IPR001680">
    <property type="entry name" value="WD40_rpt"/>
</dbReference>
<dbReference type="PROSITE" id="PS01180">
    <property type="entry name" value="CUB"/>
    <property type="match status" value="2"/>
</dbReference>
<protein>
    <recommendedName>
        <fullName evidence="12">Ribosome biogenesis protein BOP1</fullName>
    </recommendedName>
    <alternativeName>
        <fullName evidence="12">Block of proliferation 1 protein</fullName>
    </alternativeName>
</protein>